<dbReference type="RefSeq" id="WP_064208698.1">
    <property type="nucleotide sequence ID" value="NZ_LVKC01000031.1"/>
</dbReference>
<comment type="caution">
    <text evidence="7">The sequence shown here is derived from an EMBL/GenBank/DDBJ whole genome shotgun (WGS) entry which is preliminary data.</text>
</comment>
<evidence type="ECO:0000256" key="3">
    <source>
        <dbReference type="ARBA" id="ARBA00022692"/>
    </source>
</evidence>
<feature type="transmembrane region" description="Helical" evidence="6">
    <location>
        <begin position="382"/>
        <end position="406"/>
    </location>
</feature>
<organism evidence="7 8">
    <name type="scientific">Ligilactobacillus aviarius</name>
    <dbReference type="NCBI Taxonomy" id="1606"/>
    <lineage>
        <taxon>Bacteria</taxon>
        <taxon>Bacillati</taxon>
        <taxon>Bacillota</taxon>
        <taxon>Bacilli</taxon>
        <taxon>Lactobacillales</taxon>
        <taxon>Lactobacillaceae</taxon>
        <taxon>Ligilactobacillus</taxon>
    </lineage>
</organism>
<name>A0A179C8T5_9LACO</name>
<feature type="transmembrane region" description="Helical" evidence="6">
    <location>
        <begin position="162"/>
        <end position="181"/>
    </location>
</feature>
<evidence type="ECO:0000313" key="7">
    <source>
        <dbReference type="EMBL" id="OAQ08293.1"/>
    </source>
</evidence>
<dbReference type="GO" id="GO:0015297">
    <property type="term" value="F:antiporter activity"/>
    <property type="evidence" value="ECO:0007669"/>
    <property type="project" value="InterPro"/>
</dbReference>
<dbReference type="AlphaFoldDB" id="A0A179C8T5"/>
<dbReference type="GO" id="GO:0005886">
    <property type="term" value="C:plasma membrane"/>
    <property type="evidence" value="ECO:0007669"/>
    <property type="project" value="UniProtKB-SubCell"/>
</dbReference>
<keyword evidence="4 6" id="KW-1133">Transmembrane helix</keyword>
<accession>A0A179C8T5</accession>
<reference evidence="8" key="1">
    <citation type="submission" date="2016-03" db="EMBL/GenBank/DDBJ databases">
        <authorList>
            <person name="Johnson T.J."/>
            <person name="Youmans B."/>
            <person name="Case K."/>
            <person name="Noll S."/>
        </authorList>
    </citation>
    <scope>NUCLEOTIDE SEQUENCE [LARGE SCALE GENOMIC DNA]</scope>
    <source>
        <strain evidence="8">UMNLAv8</strain>
    </source>
</reference>
<dbReference type="InterPro" id="IPR051327">
    <property type="entry name" value="MATE_MepA_subfamily"/>
</dbReference>
<proteinExistence type="predicted"/>
<evidence type="ECO:0000256" key="6">
    <source>
        <dbReference type="SAM" id="Phobius"/>
    </source>
</evidence>
<feature type="transmembrane region" description="Helical" evidence="6">
    <location>
        <begin position="268"/>
        <end position="290"/>
    </location>
</feature>
<dbReference type="EMBL" id="LVKI01000013">
    <property type="protein sequence ID" value="OAQ08293.1"/>
    <property type="molecule type" value="Genomic_DNA"/>
</dbReference>
<feature type="transmembrane region" description="Helical" evidence="6">
    <location>
        <begin position="132"/>
        <end position="150"/>
    </location>
</feature>
<evidence type="ECO:0000256" key="5">
    <source>
        <dbReference type="ARBA" id="ARBA00023136"/>
    </source>
</evidence>
<evidence type="ECO:0000256" key="2">
    <source>
        <dbReference type="ARBA" id="ARBA00022475"/>
    </source>
</evidence>
<feature type="transmembrane region" description="Helical" evidence="6">
    <location>
        <begin position="90"/>
        <end position="112"/>
    </location>
</feature>
<keyword evidence="3 6" id="KW-0812">Transmembrane</keyword>
<dbReference type="Pfam" id="PF01554">
    <property type="entry name" value="MatE"/>
    <property type="match status" value="2"/>
</dbReference>
<dbReference type="Proteomes" id="UP000078520">
    <property type="component" value="Unassembled WGS sequence"/>
</dbReference>
<feature type="transmembrane region" description="Helical" evidence="6">
    <location>
        <begin position="21"/>
        <end position="39"/>
    </location>
</feature>
<feature type="transmembrane region" description="Helical" evidence="6">
    <location>
        <begin position="356"/>
        <end position="375"/>
    </location>
</feature>
<dbReference type="OrthoDB" id="9811110at2"/>
<keyword evidence="2" id="KW-1003">Cell membrane</keyword>
<gene>
    <name evidence="7" type="ORF">A3O14_04070</name>
</gene>
<keyword evidence="5 6" id="KW-0472">Membrane</keyword>
<evidence type="ECO:0000256" key="1">
    <source>
        <dbReference type="ARBA" id="ARBA00004651"/>
    </source>
</evidence>
<feature type="transmembrane region" description="Helical" evidence="6">
    <location>
        <begin position="310"/>
        <end position="336"/>
    </location>
</feature>
<feature type="transmembrane region" description="Helical" evidence="6">
    <location>
        <begin position="187"/>
        <end position="210"/>
    </location>
</feature>
<evidence type="ECO:0000256" key="4">
    <source>
        <dbReference type="ARBA" id="ARBA00022989"/>
    </source>
</evidence>
<evidence type="ECO:0000313" key="8">
    <source>
        <dbReference type="Proteomes" id="UP000078520"/>
    </source>
</evidence>
<dbReference type="PANTHER" id="PTHR43823">
    <property type="entry name" value="SPORULATION PROTEIN YKVU"/>
    <property type="match status" value="1"/>
</dbReference>
<protein>
    <recommendedName>
        <fullName evidence="9">MATE family efflux transporter</fullName>
    </recommendedName>
</protein>
<feature type="transmembrane region" description="Helical" evidence="6">
    <location>
        <begin position="231"/>
        <end position="256"/>
    </location>
</feature>
<comment type="subcellular location">
    <subcellularLocation>
        <location evidence="1">Cell membrane</location>
        <topology evidence="1">Multi-pass membrane protein</topology>
    </subcellularLocation>
</comment>
<evidence type="ECO:0008006" key="9">
    <source>
        <dbReference type="Google" id="ProtNLM"/>
    </source>
</evidence>
<dbReference type="GO" id="GO:0042910">
    <property type="term" value="F:xenobiotic transmembrane transporter activity"/>
    <property type="evidence" value="ECO:0007669"/>
    <property type="project" value="InterPro"/>
</dbReference>
<feature type="transmembrane region" description="Helical" evidence="6">
    <location>
        <begin position="412"/>
        <end position="434"/>
    </location>
</feature>
<dbReference type="InterPro" id="IPR002528">
    <property type="entry name" value="MATE_fam"/>
</dbReference>
<feature type="transmembrane region" description="Helical" evidence="6">
    <location>
        <begin position="59"/>
        <end position="78"/>
    </location>
</feature>
<dbReference type="PANTHER" id="PTHR43823:SF3">
    <property type="entry name" value="MULTIDRUG EXPORT PROTEIN MEPA"/>
    <property type="match status" value="1"/>
</dbReference>
<sequence>MSETSNTSLNHQLSQYVFRSILSTVGASIYVLADSFFVAQKMGVLGVAVMNLSMPLFNVMDGLGFLLGMGGGTLFTIYQIQERKRSAKTYTQTVIVGLIIGLIFTLLGILWAPQISHLLGADSTTFKMTFQYVQTVLLFGPGFIFNNLLLGFIRNDHGTKTAMFAMTISSLANIFLDWLFILQLNMGMIGAGLATSFSPIISILIILTHFRKKENHLKLVSHPFVLSDLRQTFSIGLPSFLTEMSTGFGIFIYNWVFLKVSGNNAVAAYGIAANVLLVALALFTGVAQGIQPIVSQEYAHRNFKTIKHGLHFGLIIAELLGIICLAFVCFNSHLIIDFFNAASNFKVIALANSGMKLLLISLLFSSLNVVFNIFFSAINNSYISIAMVILRGYILPLIIVALSAKLAGIKGVWLSLTVIELITLVIELIAWAIVKIKMKCNDFSIE</sequence>